<protein>
    <submittedName>
        <fullName evidence="1">Uncharacterized protein</fullName>
    </submittedName>
</protein>
<reference evidence="1" key="2">
    <citation type="journal article" date="2015" name="Fish Shellfish Immunol.">
        <title>Early steps in the European eel (Anguilla anguilla)-Vibrio vulnificus interaction in the gills: Role of the RtxA13 toxin.</title>
        <authorList>
            <person name="Callol A."/>
            <person name="Pajuelo D."/>
            <person name="Ebbesson L."/>
            <person name="Teles M."/>
            <person name="MacKenzie S."/>
            <person name="Amaro C."/>
        </authorList>
    </citation>
    <scope>NUCLEOTIDE SEQUENCE</scope>
</reference>
<dbReference type="EMBL" id="GBXM01107797">
    <property type="protein sequence ID" value="JAH00780.1"/>
    <property type="molecule type" value="Transcribed_RNA"/>
</dbReference>
<evidence type="ECO:0000313" key="1">
    <source>
        <dbReference type="EMBL" id="JAH00780.1"/>
    </source>
</evidence>
<dbReference type="AlphaFoldDB" id="A0A0E9P9Q1"/>
<accession>A0A0E9P9Q1</accession>
<reference evidence="1" key="1">
    <citation type="submission" date="2014-11" db="EMBL/GenBank/DDBJ databases">
        <authorList>
            <person name="Amaro Gonzalez C."/>
        </authorList>
    </citation>
    <scope>NUCLEOTIDE SEQUENCE</scope>
</reference>
<sequence length="43" mass="5205">MSLCFIIYEFMILMDLAPWHPRRNSNVDNGQQEHLMLLVFMFC</sequence>
<proteinExistence type="predicted"/>
<organism evidence="1">
    <name type="scientific">Anguilla anguilla</name>
    <name type="common">European freshwater eel</name>
    <name type="synonym">Muraena anguilla</name>
    <dbReference type="NCBI Taxonomy" id="7936"/>
    <lineage>
        <taxon>Eukaryota</taxon>
        <taxon>Metazoa</taxon>
        <taxon>Chordata</taxon>
        <taxon>Craniata</taxon>
        <taxon>Vertebrata</taxon>
        <taxon>Euteleostomi</taxon>
        <taxon>Actinopterygii</taxon>
        <taxon>Neopterygii</taxon>
        <taxon>Teleostei</taxon>
        <taxon>Anguilliformes</taxon>
        <taxon>Anguillidae</taxon>
        <taxon>Anguilla</taxon>
    </lineage>
</organism>
<name>A0A0E9P9Q1_ANGAN</name>